<dbReference type="Pfam" id="PF12874">
    <property type="entry name" value="zf-met"/>
    <property type="match status" value="1"/>
</dbReference>
<dbReference type="SUPFAM" id="SSF57667">
    <property type="entry name" value="beta-beta-alpha zinc fingers"/>
    <property type="match status" value="1"/>
</dbReference>
<dbReference type="GO" id="GO:0003727">
    <property type="term" value="F:single-stranded RNA binding"/>
    <property type="evidence" value="ECO:0007669"/>
    <property type="project" value="TreeGrafter"/>
</dbReference>
<dbReference type="SMART" id="SM00451">
    <property type="entry name" value="ZnF_U1"/>
    <property type="match status" value="2"/>
</dbReference>
<dbReference type="InterPro" id="IPR003604">
    <property type="entry name" value="Matrin/U1-like-C_Znf_C2H2"/>
</dbReference>
<dbReference type="GO" id="GO:0008270">
    <property type="term" value="F:zinc ion binding"/>
    <property type="evidence" value="ECO:0007669"/>
    <property type="project" value="InterPro"/>
</dbReference>
<protein>
    <recommendedName>
        <fullName evidence="2">U1-type domain-containing protein</fullName>
    </recommendedName>
</protein>
<dbReference type="AlphaFoldDB" id="A0A151PHC9"/>
<evidence type="ECO:0000259" key="2">
    <source>
        <dbReference type="SMART" id="SM00451"/>
    </source>
</evidence>
<dbReference type="InterPro" id="IPR013087">
    <property type="entry name" value="Znf_C2H2_type"/>
</dbReference>
<feature type="compositionally biased region" description="Basic and acidic residues" evidence="1">
    <location>
        <begin position="275"/>
        <end position="337"/>
    </location>
</feature>
<feature type="region of interest" description="Disordered" evidence="1">
    <location>
        <begin position="249"/>
        <end position="345"/>
    </location>
</feature>
<accession>A0A151PHC9</accession>
<dbReference type="GO" id="GO:0003725">
    <property type="term" value="F:double-stranded RNA binding"/>
    <property type="evidence" value="ECO:0007669"/>
    <property type="project" value="TreeGrafter"/>
</dbReference>
<feature type="compositionally biased region" description="Basic and acidic residues" evidence="1">
    <location>
        <begin position="251"/>
        <end position="262"/>
    </location>
</feature>
<evidence type="ECO:0000256" key="1">
    <source>
        <dbReference type="SAM" id="MobiDB-lite"/>
    </source>
</evidence>
<name>A0A151PHC9_ALLMI</name>
<sequence length="473" mass="53267">MSCPAPWLADGAPLADQLPVFQGLSYLEISNMETESELKKEKLHQHPFYCNICKISCASALNLQTHFLGYKHKTVEEALKAHGIVKTVSGSGDQAKAPVKLPDYVQTEPEKFQGQTLEEQLNTCKDSEPALGLDYIIEYRSKDNFPVLYECQLCHCQTGLSNMFMHVYGAKHRMAYLRQHYPEIVESDEVRGRGSELNRRLKQVAATIEMKEGRKQIKVIMDPPIMKRKWQEHNHSKAKVQHVDVTTISEGKADGNNEDKQTDSTQSLSSQGGKDTQDKLEKSQIKESKADKLETKEAVESRKDNNTDGNSKDSKAECDDSRQSKDENQDVKDKQQEANDVNSEGFTSKDELLGFLQGFEILNEEDASFILKVTQILTDALVEYRQQVAPRKENSLSVMERNEPQHSSAGFLGTFYENDVTAEFLNSVRNMDVDEVTTTLHKIAATNPAFRGIDIPNVIRILTESGNLRALDC</sequence>
<organism evidence="3 4">
    <name type="scientific">Alligator mississippiensis</name>
    <name type="common">American alligator</name>
    <dbReference type="NCBI Taxonomy" id="8496"/>
    <lineage>
        <taxon>Eukaryota</taxon>
        <taxon>Metazoa</taxon>
        <taxon>Chordata</taxon>
        <taxon>Craniata</taxon>
        <taxon>Vertebrata</taxon>
        <taxon>Euteleostomi</taxon>
        <taxon>Archelosauria</taxon>
        <taxon>Archosauria</taxon>
        <taxon>Crocodylia</taxon>
        <taxon>Alligatoridae</taxon>
        <taxon>Alligatorinae</taxon>
        <taxon>Alligator</taxon>
    </lineage>
</organism>
<comment type="caution">
    <text evidence="3">The sequence shown here is derived from an EMBL/GenBank/DDBJ whole genome shotgun (WGS) entry which is preliminary data.</text>
</comment>
<dbReference type="PANTHER" id="PTHR45762">
    <property type="entry name" value="ZINC FINGER RNA-BINDING PROTEIN"/>
    <property type="match status" value="1"/>
</dbReference>
<keyword evidence="4" id="KW-1185">Reference proteome</keyword>
<feature type="domain" description="U1-type" evidence="2">
    <location>
        <begin position="45"/>
        <end position="79"/>
    </location>
</feature>
<dbReference type="Proteomes" id="UP000050525">
    <property type="component" value="Unassembled WGS sequence"/>
</dbReference>
<proteinExistence type="predicted"/>
<feature type="domain" description="U1-type" evidence="2">
    <location>
        <begin position="149"/>
        <end position="179"/>
    </location>
</feature>
<dbReference type="Gene3D" id="3.30.160.60">
    <property type="entry name" value="Classic Zinc Finger"/>
    <property type="match status" value="1"/>
</dbReference>
<reference evidence="3 4" key="1">
    <citation type="journal article" date="2012" name="Genome Biol.">
        <title>Sequencing three crocodilian genomes to illuminate the evolution of archosaurs and amniotes.</title>
        <authorList>
            <person name="St John J.A."/>
            <person name="Braun E.L."/>
            <person name="Isberg S.R."/>
            <person name="Miles L.G."/>
            <person name="Chong A.Y."/>
            <person name="Gongora J."/>
            <person name="Dalzell P."/>
            <person name="Moran C."/>
            <person name="Bed'hom B."/>
            <person name="Abzhanov A."/>
            <person name="Burgess S.C."/>
            <person name="Cooksey A.M."/>
            <person name="Castoe T.A."/>
            <person name="Crawford N.G."/>
            <person name="Densmore L.D."/>
            <person name="Drew J.C."/>
            <person name="Edwards S.V."/>
            <person name="Faircloth B.C."/>
            <person name="Fujita M.K."/>
            <person name="Greenwold M.J."/>
            <person name="Hoffmann F.G."/>
            <person name="Howard J.M."/>
            <person name="Iguchi T."/>
            <person name="Janes D.E."/>
            <person name="Khan S.Y."/>
            <person name="Kohno S."/>
            <person name="de Koning A.J."/>
            <person name="Lance S.L."/>
            <person name="McCarthy F.M."/>
            <person name="McCormack J.E."/>
            <person name="Merchant M.E."/>
            <person name="Peterson D.G."/>
            <person name="Pollock D.D."/>
            <person name="Pourmand N."/>
            <person name="Raney B.J."/>
            <person name="Roessler K.A."/>
            <person name="Sanford J.R."/>
            <person name="Sawyer R.H."/>
            <person name="Schmidt C.J."/>
            <person name="Triplett E.W."/>
            <person name="Tuberville T.D."/>
            <person name="Venegas-Anaya M."/>
            <person name="Howard J.T."/>
            <person name="Jarvis E.D."/>
            <person name="Guillette L.J.Jr."/>
            <person name="Glenn T.C."/>
            <person name="Green R.E."/>
            <person name="Ray D.A."/>
        </authorList>
    </citation>
    <scope>NUCLEOTIDE SEQUENCE [LARGE SCALE GENOMIC DNA]</scope>
    <source>
        <strain evidence="3">KSC_2009_1</strain>
    </source>
</reference>
<dbReference type="GO" id="GO:0071011">
    <property type="term" value="C:precatalytic spliceosome"/>
    <property type="evidence" value="ECO:0007669"/>
    <property type="project" value="TreeGrafter"/>
</dbReference>
<dbReference type="EMBL" id="AKHW03000190">
    <property type="protein sequence ID" value="KYO48429.1"/>
    <property type="molecule type" value="Genomic_DNA"/>
</dbReference>
<evidence type="ECO:0000313" key="4">
    <source>
        <dbReference type="Proteomes" id="UP000050525"/>
    </source>
</evidence>
<dbReference type="InterPro" id="IPR036236">
    <property type="entry name" value="Znf_C2H2_sf"/>
</dbReference>
<dbReference type="PANTHER" id="PTHR45762:SF13">
    <property type="entry name" value="U1-TYPE DOMAIN-CONTAINING PROTEIN"/>
    <property type="match status" value="1"/>
</dbReference>
<dbReference type="eggNOG" id="ENOG502RIDX">
    <property type="taxonomic scope" value="Eukaryota"/>
</dbReference>
<dbReference type="STRING" id="8496.A0A151PHC9"/>
<evidence type="ECO:0000313" key="3">
    <source>
        <dbReference type="EMBL" id="KYO48429.1"/>
    </source>
</evidence>
<feature type="compositionally biased region" description="Polar residues" evidence="1">
    <location>
        <begin position="263"/>
        <end position="274"/>
    </location>
</feature>
<gene>
    <name evidence="3" type="ORF">Y1Q_0022634</name>
</gene>